<keyword evidence="3" id="KW-1185">Reference proteome</keyword>
<proteinExistence type="predicted"/>
<name>A0ABR7P7Z6_9FIRM</name>
<gene>
    <name evidence="2" type="ORF">H8712_02565</name>
</gene>
<dbReference type="InterPro" id="IPR035895">
    <property type="entry name" value="HPr-like_sf"/>
</dbReference>
<organism evidence="2 3">
    <name type="scientific">Blautia stercoris</name>
    <dbReference type="NCBI Taxonomy" id="871664"/>
    <lineage>
        <taxon>Bacteria</taxon>
        <taxon>Bacillati</taxon>
        <taxon>Bacillota</taxon>
        <taxon>Clostridia</taxon>
        <taxon>Lachnospirales</taxon>
        <taxon>Lachnospiraceae</taxon>
        <taxon>Blautia</taxon>
    </lineage>
</organism>
<dbReference type="InterPro" id="IPR000032">
    <property type="entry name" value="HPr-like"/>
</dbReference>
<comment type="caution">
    <text evidence="2">The sequence shown here is derived from an EMBL/GenBank/DDBJ whole genome shotgun (WGS) entry which is preliminary data.</text>
</comment>
<dbReference type="Proteomes" id="UP000661649">
    <property type="component" value="Unassembled WGS sequence"/>
</dbReference>
<evidence type="ECO:0000259" key="1">
    <source>
        <dbReference type="Pfam" id="PF00381"/>
    </source>
</evidence>
<reference evidence="2 3" key="1">
    <citation type="submission" date="2020-08" db="EMBL/GenBank/DDBJ databases">
        <title>Genome public.</title>
        <authorList>
            <person name="Liu C."/>
            <person name="Sun Q."/>
        </authorList>
    </citation>
    <scope>NUCLEOTIDE SEQUENCE [LARGE SCALE GENOMIC DNA]</scope>
    <source>
        <strain evidence="2 3">3_YM_SP_D4_24.mj</strain>
    </source>
</reference>
<dbReference type="EMBL" id="JACRTP010000001">
    <property type="protein sequence ID" value="MBC8627515.1"/>
    <property type="molecule type" value="Genomic_DNA"/>
</dbReference>
<evidence type="ECO:0000313" key="3">
    <source>
        <dbReference type="Proteomes" id="UP000661649"/>
    </source>
</evidence>
<feature type="domain" description="HPr" evidence="1">
    <location>
        <begin position="16"/>
        <end position="64"/>
    </location>
</feature>
<dbReference type="Pfam" id="PF00381">
    <property type="entry name" value="PTS-HPr"/>
    <property type="match status" value="1"/>
</dbReference>
<protein>
    <submittedName>
        <fullName evidence="2">HPr family phosphocarrier protein</fullName>
    </submittedName>
</protein>
<sequence>MTERQIKLSQTEDVKNFVRAASKCNFDIDVFYNRIVVDAKSILGVFSLDLNRTLTVRCNGSDDKFNQVLDQFAIA</sequence>
<accession>A0ABR7P7Z6</accession>
<evidence type="ECO:0000313" key="2">
    <source>
        <dbReference type="EMBL" id="MBC8627515.1"/>
    </source>
</evidence>
<dbReference type="RefSeq" id="WP_022304532.1">
    <property type="nucleotide sequence ID" value="NZ_DAWEHX010000044.1"/>
</dbReference>
<dbReference type="Gene3D" id="3.30.1340.10">
    <property type="entry name" value="HPr-like"/>
    <property type="match status" value="1"/>
</dbReference>
<dbReference type="SUPFAM" id="SSF55594">
    <property type="entry name" value="HPr-like"/>
    <property type="match status" value="1"/>
</dbReference>